<name>A0A9D1JJI4_9FIRM</name>
<proteinExistence type="predicted"/>
<keyword evidence="2" id="KW-0812">Transmembrane</keyword>
<dbReference type="Proteomes" id="UP000823935">
    <property type="component" value="Unassembled WGS sequence"/>
</dbReference>
<keyword evidence="2" id="KW-0472">Membrane</keyword>
<sequence length="105" mass="11726">MGENPISREEHEEFRRRLEAENKRVDARLKLLEGKVEQIGAITVSIERLATNMENMAKEQKEQGERLESLEGRDGAMWRTVSSYIATAIVGAVVAFILANIGIGV</sequence>
<gene>
    <name evidence="3" type="ORF">IAB44_06240</name>
</gene>
<feature type="coiled-coil region" evidence="1">
    <location>
        <begin position="8"/>
        <end position="73"/>
    </location>
</feature>
<evidence type="ECO:0000256" key="1">
    <source>
        <dbReference type="SAM" id="Coils"/>
    </source>
</evidence>
<dbReference type="EMBL" id="DVIQ01000030">
    <property type="protein sequence ID" value="HIS31130.1"/>
    <property type="molecule type" value="Genomic_DNA"/>
</dbReference>
<reference evidence="3" key="2">
    <citation type="journal article" date="2021" name="PeerJ">
        <title>Extensive microbial diversity within the chicken gut microbiome revealed by metagenomics and culture.</title>
        <authorList>
            <person name="Gilroy R."/>
            <person name="Ravi A."/>
            <person name="Getino M."/>
            <person name="Pursley I."/>
            <person name="Horton D.L."/>
            <person name="Alikhan N.F."/>
            <person name="Baker D."/>
            <person name="Gharbi K."/>
            <person name="Hall N."/>
            <person name="Watson M."/>
            <person name="Adriaenssens E.M."/>
            <person name="Foster-Nyarko E."/>
            <person name="Jarju S."/>
            <person name="Secka A."/>
            <person name="Antonio M."/>
            <person name="Oren A."/>
            <person name="Chaudhuri R.R."/>
            <person name="La Ragione R."/>
            <person name="Hildebrand F."/>
            <person name="Pallen M.J."/>
        </authorList>
    </citation>
    <scope>NUCLEOTIDE SEQUENCE</scope>
    <source>
        <strain evidence="3">CHK190-19873</strain>
    </source>
</reference>
<accession>A0A9D1JJI4</accession>
<organism evidence="3 4">
    <name type="scientific">Candidatus Limivivens intestinipullorum</name>
    <dbReference type="NCBI Taxonomy" id="2840858"/>
    <lineage>
        <taxon>Bacteria</taxon>
        <taxon>Bacillati</taxon>
        <taxon>Bacillota</taxon>
        <taxon>Clostridia</taxon>
        <taxon>Lachnospirales</taxon>
        <taxon>Lachnospiraceae</taxon>
        <taxon>Lachnospiraceae incertae sedis</taxon>
        <taxon>Candidatus Limivivens</taxon>
    </lineage>
</organism>
<feature type="transmembrane region" description="Helical" evidence="2">
    <location>
        <begin position="83"/>
        <end position="103"/>
    </location>
</feature>
<keyword evidence="2" id="KW-1133">Transmembrane helix</keyword>
<evidence type="ECO:0000256" key="2">
    <source>
        <dbReference type="SAM" id="Phobius"/>
    </source>
</evidence>
<protein>
    <submittedName>
        <fullName evidence="3">Uncharacterized protein</fullName>
    </submittedName>
</protein>
<keyword evidence="1" id="KW-0175">Coiled coil</keyword>
<evidence type="ECO:0000313" key="4">
    <source>
        <dbReference type="Proteomes" id="UP000823935"/>
    </source>
</evidence>
<reference evidence="3" key="1">
    <citation type="submission" date="2020-10" db="EMBL/GenBank/DDBJ databases">
        <authorList>
            <person name="Gilroy R."/>
        </authorList>
    </citation>
    <scope>NUCLEOTIDE SEQUENCE</scope>
    <source>
        <strain evidence="3">CHK190-19873</strain>
    </source>
</reference>
<comment type="caution">
    <text evidence="3">The sequence shown here is derived from an EMBL/GenBank/DDBJ whole genome shotgun (WGS) entry which is preliminary data.</text>
</comment>
<evidence type="ECO:0000313" key="3">
    <source>
        <dbReference type="EMBL" id="HIS31130.1"/>
    </source>
</evidence>
<dbReference type="AlphaFoldDB" id="A0A9D1JJI4"/>